<name>A0A017HKJ4_9RHOB</name>
<proteinExistence type="predicted"/>
<dbReference type="Pfam" id="PF02625">
    <property type="entry name" value="XdhC_CoxI"/>
    <property type="match status" value="1"/>
</dbReference>
<dbReference type="InterPro" id="IPR003777">
    <property type="entry name" value="XdhC_CoxI"/>
</dbReference>
<organism evidence="4 5">
    <name type="scientific">Rubellimicrobium mesophilum DSM 19309</name>
    <dbReference type="NCBI Taxonomy" id="442562"/>
    <lineage>
        <taxon>Bacteria</taxon>
        <taxon>Pseudomonadati</taxon>
        <taxon>Pseudomonadota</taxon>
        <taxon>Alphaproteobacteria</taxon>
        <taxon>Rhodobacterales</taxon>
        <taxon>Roseobacteraceae</taxon>
        <taxon>Rubellimicrobium</taxon>
    </lineage>
</organism>
<dbReference type="STRING" id="442562.Rumeso_04163"/>
<evidence type="ECO:0000256" key="1">
    <source>
        <dbReference type="SAM" id="MobiDB-lite"/>
    </source>
</evidence>
<protein>
    <submittedName>
        <fullName evidence="4">Xanthine and CO dehydrogenase maturation factor, XdhC/CoxF family</fullName>
    </submittedName>
</protein>
<dbReference type="HOGENOM" id="CLU_674188_0_0_5"/>
<dbReference type="Gene3D" id="3.40.50.720">
    <property type="entry name" value="NAD(P)-binding Rossmann-like Domain"/>
    <property type="match status" value="1"/>
</dbReference>
<comment type="caution">
    <text evidence="4">The sequence shown here is derived from an EMBL/GenBank/DDBJ whole genome shotgun (WGS) entry which is preliminary data.</text>
</comment>
<dbReference type="AlphaFoldDB" id="A0A017HKJ4"/>
<gene>
    <name evidence="4" type="ORF">Rumeso_04163</name>
</gene>
<dbReference type="InterPro" id="IPR027051">
    <property type="entry name" value="XdhC_Rossmann_dom"/>
</dbReference>
<sequence length="408" mass="44496">MPETGRIALQDTSLLGEAQADVVVGPPLGIEKPEAVPTAPDWPMEGLAEDMRPLMADCVALGEPFVLVTLHAAEGGPRPVGTQMLVTRDHAWGFVSGGCVEGDVVLHAREALRDGRPRILTYGRGSRFVDIRLPCGGRIELLLEPIRPGDPAIAALLAAWRARRSVRYLSDGRRRRSAPLGEEAGPAWLVNRLHVPSQRLLVIGGDPFALAIAMAGWQQGWDVTIIRPNGPRTPPPIPVAYRRDHADAALAALAPDEWTAIAVATHDVELDAAALVAALRSKASYVGVLGSRRRLAERLDRLRKAGLSEPELSRLRGPIGLPRRRLLPARHRRRRGRRDHRPCALISWRGITRSSWPPARDRGSEAASSLRRGGASPWCERPPERPSPRRSRPALPSPAAMRTPSRPP</sequence>
<reference evidence="4 5" key="1">
    <citation type="submission" date="2013-02" db="EMBL/GenBank/DDBJ databases">
        <authorList>
            <person name="Fiebig A."/>
            <person name="Goeker M."/>
            <person name="Klenk H.-P.P."/>
        </authorList>
    </citation>
    <scope>NUCLEOTIDE SEQUENCE [LARGE SCALE GENOMIC DNA]</scope>
    <source>
        <strain evidence="4 5">DSM 19309</strain>
    </source>
</reference>
<evidence type="ECO:0000313" key="4">
    <source>
        <dbReference type="EMBL" id="EYD74299.1"/>
    </source>
</evidence>
<feature type="domain" description="XdhC- CoxI" evidence="2">
    <location>
        <begin position="59"/>
        <end position="123"/>
    </location>
</feature>
<feature type="region of interest" description="Disordered" evidence="1">
    <location>
        <begin position="355"/>
        <end position="408"/>
    </location>
</feature>
<dbReference type="InterPro" id="IPR052698">
    <property type="entry name" value="MoCofactor_Util/Proc"/>
</dbReference>
<feature type="compositionally biased region" description="Low complexity" evidence="1">
    <location>
        <begin position="393"/>
        <end position="402"/>
    </location>
</feature>
<dbReference type="PANTHER" id="PTHR30388:SF4">
    <property type="entry name" value="MOLYBDENUM COFACTOR INSERTION CHAPERONE PAOD"/>
    <property type="match status" value="1"/>
</dbReference>
<evidence type="ECO:0000313" key="5">
    <source>
        <dbReference type="Proteomes" id="UP000019666"/>
    </source>
</evidence>
<dbReference type="PANTHER" id="PTHR30388">
    <property type="entry name" value="ALDEHYDE OXIDOREDUCTASE MOLYBDENUM COFACTOR ASSEMBLY PROTEIN"/>
    <property type="match status" value="1"/>
</dbReference>
<dbReference type="Proteomes" id="UP000019666">
    <property type="component" value="Unassembled WGS sequence"/>
</dbReference>
<accession>A0A017HKJ4</accession>
<evidence type="ECO:0000259" key="3">
    <source>
        <dbReference type="Pfam" id="PF13478"/>
    </source>
</evidence>
<dbReference type="EMBL" id="AOSK01000118">
    <property type="protein sequence ID" value="EYD74299.1"/>
    <property type="molecule type" value="Genomic_DNA"/>
</dbReference>
<keyword evidence="5" id="KW-1185">Reference proteome</keyword>
<evidence type="ECO:0000259" key="2">
    <source>
        <dbReference type="Pfam" id="PF02625"/>
    </source>
</evidence>
<feature type="domain" description="XdhC Rossmann" evidence="3">
    <location>
        <begin position="200"/>
        <end position="323"/>
    </location>
</feature>
<dbReference type="Pfam" id="PF13478">
    <property type="entry name" value="XdhC_C"/>
    <property type="match status" value="1"/>
</dbReference>